<evidence type="ECO:0000256" key="1">
    <source>
        <dbReference type="SAM" id="Phobius"/>
    </source>
</evidence>
<keyword evidence="3" id="KW-1185">Reference proteome</keyword>
<feature type="transmembrane region" description="Helical" evidence="1">
    <location>
        <begin position="27"/>
        <end position="47"/>
    </location>
</feature>
<keyword evidence="1" id="KW-0812">Transmembrane</keyword>
<name>A0ABX1ZJC8_9BACL</name>
<protein>
    <recommendedName>
        <fullName evidence="4">Class IIb bacteriocin, lactobin A/cerein 7B family</fullName>
    </recommendedName>
</protein>
<reference evidence="2 3" key="1">
    <citation type="submission" date="2019-10" db="EMBL/GenBank/DDBJ databases">
        <title>Description of Paenibacillus pedi sp. nov.</title>
        <authorList>
            <person name="Carlier A."/>
            <person name="Qi S."/>
        </authorList>
    </citation>
    <scope>NUCLEOTIDE SEQUENCE [LARGE SCALE GENOMIC DNA]</scope>
    <source>
        <strain evidence="2 3">LMG 31457</strain>
    </source>
</reference>
<dbReference type="EMBL" id="WHNZ01000013">
    <property type="protein sequence ID" value="NOU99542.1"/>
    <property type="molecule type" value="Genomic_DNA"/>
</dbReference>
<comment type="caution">
    <text evidence="2">The sequence shown here is derived from an EMBL/GenBank/DDBJ whole genome shotgun (WGS) entry which is preliminary data.</text>
</comment>
<sequence>MMSTINVKNMSELNSEELMKYDGGNPFALPALIVAGAALYVTTRNYIETRAREDARRDSCVNEGYCK</sequence>
<proteinExistence type="predicted"/>
<gene>
    <name evidence="2" type="ORF">GC097_05825</name>
</gene>
<keyword evidence="1" id="KW-0472">Membrane</keyword>
<evidence type="ECO:0000313" key="2">
    <source>
        <dbReference type="EMBL" id="NOU99542.1"/>
    </source>
</evidence>
<evidence type="ECO:0008006" key="4">
    <source>
        <dbReference type="Google" id="ProtNLM"/>
    </source>
</evidence>
<accession>A0ABX1ZJC8</accession>
<dbReference type="Proteomes" id="UP000618579">
    <property type="component" value="Unassembled WGS sequence"/>
</dbReference>
<evidence type="ECO:0000313" key="3">
    <source>
        <dbReference type="Proteomes" id="UP000618579"/>
    </source>
</evidence>
<keyword evidence="1" id="KW-1133">Transmembrane helix</keyword>
<organism evidence="2 3">
    <name type="scientific">Paenibacillus planticolens</name>
    <dbReference type="NCBI Taxonomy" id="2654976"/>
    <lineage>
        <taxon>Bacteria</taxon>
        <taxon>Bacillati</taxon>
        <taxon>Bacillota</taxon>
        <taxon>Bacilli</taxon>
        <taxon>Bacillales</taxon>
        <taxon>Paenibacillaceae</taxon>
        <taxon>Paenibacillus</taxon>
    </lineage>
</organism>